<keyword evidence="4" id="KW-0235">DNA replication</keyword>
<comment type="catalytic activity">
    <reaction evidence="7">
        <text>DNA(n) + a 2'-deoxyribonucleoside 5'-triphosphate = DNA(n+1) + diphosphate</text>
        <dbReference type="Rhea" id="RHEA:22508"/>
        <dbReference type="Rhea" id="RHEA-COMP:17339"/>
        <dbReference type="Rhea" id="RHEA-COMP:17340"/>
        <dbReference type="ChEBI" id="CHEBI:33019"/>
        <dbReference type="ChEBI" id="CHEBI:61560"/>
        <dbReference type="ChEBI" id="CHEBI:173112"/>
        <dbReference type="EC" id="2.7.7.7"/>
    </reaction>
</comment>
<dbReference type="PANTHER" id="PTHR34388">
    <property type="entry name" value="DNA POLYMERASE III SUBUNIT DELTA"/>
    <property type="match status" value="1"/>
</dbReference>
<dbReference type="EC" id="2.7.7.7" evidence="1"/>
<dbReference type="GeneID" id="78372625"/>
<reference evidence="8 9" key="1">
    <citation type="submission" date="2015-01" db="EMBL/GenBank/DDBJ databases">
        <title>Draft genome of the acidophilic iron oxidizer Ferrimicrobium acidiphilum strain T23.</title>
        <authorList>
            <person name="Poehlein A."/>
            <person name="Eisen S."/>
            <person name="Schloemann M."/>
            <person name="Johnson B.D."/>
            <person name="Daniel R."/>
            <person name="Muehling M."/>
        </authorList>
    </citation>
    <scope>NUCLEOTIDE SEQUENCE [LARGE SCALE GENOMIC DNA]</scope>
    <source>
        <strain evidence="8 9">T23</strain>
    </source>
</reference>
<dbReference type="SUPFAM" id="SSF48019">
    <property type="entry name" value="post-AAA+ oligomerization domain-like"/>
    <property type="match status" value="1"/>
</dbReference>
<keyword evidence="3" id="KW-0548">Nucleotidyltransferase</keyword>
<dbReference type="GO" id="GO:0003677">
    <property type="term" value="F:DNA binding"/>
    <property type="evidence" value="ECO:0007669"/>
    <property type="project" value="InterPro"/>
</dbReference>
<evidence type="ECO:0000256" key="1">
    <source>
        <dbReference type="ARBA" id="ARBA00012417"/>
    </source>
</evidence>
<evidence type="ECO:0000256" key="2">
    <source>
        <dbReference type="ARBA" id="ARBA00022679"/>
    </source>
</evidence>
<keyword evidence="2" id="KW-0808">Transferase</keyword>
<comment type="similarity">
    <text evidence="6">Belongs to the DNA polymerase HolA subunit family.</text>
</comment>
<evidence type="ECO:0000256" key="6">
    <source>
        <dbReference type="ARBA" id="ARBA00034754"/>
    </source>
</evidence>
<dbReference type="eggNOG" id="COG1466">
    <property type="taxonomic scope" value="Bacteria"/>
</dbReference>
<protein>
    <recommendedName>
        <fullName evidence="1">DNA-directed DNA polymerase</fullName>
        <ecNumber evidence="1">2.7.7.7</ecNumber>
    </recommendedName>
</protein>
<evidence type="ECO:0000256" key="4">
    <source>
        <dbReference type="ARBA" id="ARBA00022705"/>
    </source>
</evidence>
<proteinExistence type="inferred from homology"/>
<accession>A0A0D8FV29</accession>
<comment type="caution">
    <text evidence="8">The sequence shown here is derived from an EMBL/GenBank/DDBJ whole genome shotgun (WGS) entry which is preliminary data.</text>
</comment>
<dbReference type="STRING" id="1121877.FEAC_14310"/>
<organism evidence="8 9">
    <name type="scientific">Ferrimicrobium acidiphilum DSM 19497</name>
    <dbReference type="NCBI Taxonomy" id="1121877"/>
    <lineage>
        <taxon>Bacteria</taxon>
        <taxon>Bacillati</taxon>
        <taxon>Actinomycetota</taxon>
        <taxon>Acidimicrobiia</taxon>
        <taxon>Acidimicrobiales</taxon>
        <taxon>Acidimicrobiaceae</taxon>
        <taxon>Ferrimicrobium</taxon>
    </lineage>
</organism>
<evidence type="ECO:0000256" key="3">
    <source>
        <dbReference type="ARBA" id="ARBA00022695"/>
    </source>
</evidence>
<dbReference type="InterPro" id="IPR027417">
    <property type="entry name" value="P-loop_NTPase"/>
</dbReference>
<dbReference type="Gene3D" id="1.20.272.10">
    <property type="match status" value="1"/>
</dbReference>
<gene>
    <name evidence="8" type="ORF">FEAC_14310</name>
</gene>
<dbReference type="GO" id="GO:0009360">
    <property type="term" value="C:DNA polymerase III complex"/>
    <property type="evidence" value="ECO:0007669"/>
    <property type="project" value="TreeGrafter"/>
</dbReference>
<keyword evidence="9" id="KW-1185">Reference proteome</keyword>
<dbReference type="Proteomes" id="UP000032336">
    <property type="component" value="Unassembled WGS sequence"/>
</dbReference>
<dbReference type="GO" id="GO:0003887">
    <property type="term" value="F:DNA-directed DNA polymerase activity"/>
    <property type="evidence" value="ECO:0007669"/>
    <property type="project" value="UniProtKB-KW"/>
</dbReference>
<evidence type="ECO:0000313" key="8">
    <source>
        <dbReference type="EMBL" id="KJE76784.1"/>
    </source>
</evidence>
<dbReference type="AlphaFoldDB" id="A0A0D8FV29"/>
<evidence type="ECO:0000313" key="9">
    <source>
        <dbReference type="Proteomes" id="UP000032336"/>
    </source>
</evidence>
<dbReference type="EMBL" id="JXUW01000011">
    <property type="protein sequence ID" value="KJE76784.1"/>
    <property type="molecule type" value="Genomic_DNA"/>
</dbReference>
<sequence>MRTVSLVVASDPIVLEERIVQEMNNFDPASEELRVFDLREDEVSDLVAMLSQAPMFVSRFRILVRSFEALKAEDAPFLAEGFTAMADEHIVVLFSSDKRLPKALSGLKDPVLEKVELTVGKEAERRSFISSVFAAAGVRLTNQAIALVTEHAGVDLSQVNPLAQVLAGLQRGSDSFDVADIRPYLGQAREVPLWTLTDAIERGELGKAMAVLERLLAAQKAPQLLITVLQRRYLDMVVLVSPGVRSLEQAKAALDSVGARKPPDFALRNMLSAARRLNYHSAVTIVSWLADAARDLRGESLLDADAVLQLLVARMTRLFVG</sequence>
<keyword evidence="5" id="KW-0239">DNA-directed DNA polymerase</keyword>
<dbReference type="GO" id="GO:0006261">
    <property type="term" value="P:DNA-templated DNA replication"/>
    <property type="evidence" value="ECO:0007669"/>
    <property type="project" value="TreeGrafter"/>
</dbReference>
<evidence type="ECO:0000256" key="7">
    <source>
        <dbReference type="ARBA" id="ARBA00049244"/>
    </source>
</evidence>
<dbReference type="NCBIfam" id="TIGR01128">
    <property type="entry name" value="holA"/>
    <property type="match status" value="1"/>
</dbReference>
<dbReference type="OrthoDB" id="5196558at2"/>
<dbReference type="InterPro" id="IPR008921">
    <property type="entry name" value="DNA_pol3_clamp-load_cplx_C"/>
</dbReference>
<dbReference type="InterPro" id="IPR005790">
    <property type="entry name" value="DNA_polIII_delta"/>
</dbReference>
<name>A0A0D8FV29_9ACTN</name>
<dbReference type="Gene3D" id="3.40.50.300">
    <property type="entry name" value="P-loop containing nucleotide triphosphate hydrolases"/>
    <property type="match status" value="1"/>
</dbReference>
<evidence type="ECO:0000256" key="5">
    <source>
        <dbReference type="ARBA" id="ARBA00022932"/>
    </source>
</evidence>
<dbReference type="PANTHER" id="PTHR34388:SF1">
    <property type="entry name" value="DNA POLYMERASE III SUBUNIT DELTA"/>
    <property type="match status" value="1"/>
</dbReference>
<dbReference type="RefSeq" id="WP_035389714.1">
    <property type="nucleotide sequence ID" value="NZ_JQKF01000015.1"/>
</dbReference>